<proteinExistence type="predicted"/>
<keyword evidence="4" id="KW-0472">Membrane</keyword>
<evidence type="ECO:0000259" key="6">
    <source>
        <dbReference type="SMART" id="SM01352"/>
    </source>
</evidence>
<protein>
    <recommendedName>
        <fullName evidence="6">APCDD1 domain-containing protein</fullName>
    </recommendedName>
</protein>
<name>A0ABD1FEU0_HYPHA</name>
<dbReference type="EMBL" id="JBDJPC010000001">
    <property type="protein sequence ID" value="KAL1517791.1"/>
    <property type="molecule type" value="Genomic_DNA"/>
</dbReference>
<accession>A0ABD1FEU0</accession>
<gene>
    <name evidence="7" type="ORF">ABEB36_001515</name>
</gene>
<dbReference type="AlphaFoldDB" id="A0ABD1FEU0"/>
<dbReference type="GO" id="GO:0016020">
    <property type="term" value="C:membrane"/>
    <property type="evidence" value="ECO:0007669"/>
    <property type="project" value="UniProtKB-SubCell"/>
</dbReference>
<dbReference type="PANTHER" id="PTHR31021:SF1">
    <property type="entry name" value="CHROMOSOME UNDETERMINED SCAFFOLD_56, WHOLE GENOME SHOTGUN SEQUENCE"/>
    <property type="match status" value="1"/>
</dbReference>
<feature type="domain" description="APCDD1" evidence="6">
    <location>
        <begin position="177"/>
        <end position="380"/>
    </location>
</feature>
<dbReference type="PANTHER" id="PTHR31021">
    <property type="entry name" value="ADENOMATOSIS POLYPOSIS COLI DOWN-REGULATED 1"/>
    <property type="match status" value="1"/>
</dbReference>
<keyword evidence="5" id="KW-0325">Glycoprotein</keyword>
<dbReference type="InterPro" id="IPR029405">
    <property type="entry name" value="APCDD1_dom"/>
</dbReference>
<evidence type="ECO:0000313" key="8">
    <source>
        <dbReference type="Proteomes" id="UP001566132"/>
    </source>
</evidence>
<dbReference type="Proteomes" id="UP001566132">
    <property type="component" value="Unassembled WGS sequence"/>
</dbReference>
<dbReference type="Pfam" id="PF14921">
    <property type="entry name" value="APCDDC"/>
    <property type="match status" value="2"/>
</dbReference>
<evidence type="ECO:0000256" key="1">
    <source>
        <dbReference type="ARBA" id="ARBA00004167"/>
    </source>
</evidence>
<keyword evidence="8" id="KW-1185">Reference proteome</keyword>
<keyword evidence="2" id="KW-0812">Transmembrane</keyword>
<dbReference type="SMART" id="SM01352">
    <property type="entry name" value="APCDDC"/>
    <property type="match status" value="1"/>
</dbReference>
<evidence type="ECO:0000313" key="7">
    <source>
        <dbReference type="EMBL" id="KAL1517791.1"/>
    </source>
</evidence>
<sequence length="421" mass="48826">MVQPGAAAGTIRTVNVTVTPQDDRATRELDRTVSLECPGQTWKAWRKYEEYTVYDQRYDENKKSFKLWMSAHKNTQYSINSKGSNVQISDISCLGSLKWAFNELKLVKILLRPFMEQFRKVSREVKMELLLGDIHSNEKMRQYYKPTSFQAPLVKQLKEPTQIFINRHTYVVKSSQAIPQNLFSNSKTPIHLNEKPHLPAYIWGQWASTRCESRPGGTLYLTRKFFFYPEDASWVGEHNFYSDPFCRIRKFVVTAAGSLLLQQSNDKLKGARNIDFKIKRATMTVQDAKMILDMQLEGHCGVGDWKVNVPKDLSITGGCYRLGIVLPSMQYDVVKVEMDFKGAWLLFLGQVDTDNIQQNDVSRRPTAYQLPLVKCGEIPNYTEDLWEILNDQTYGYSSGHRTEFQWTLYLYFLIWTISILH</sequence>
<organism evidence="7 8">
    <name type="scientific">Hypothenemus hampei</name>
    <name type="common">Coffee berry borer</name>
    <dbReference type="NCBI Taxonomy" id="57062"/>
    <lineage>
        <taxon>Eukaryota</taxon>
        <taxon>Metazoa</taxon>
        <taxon>Ecdysozoa</taxon>
        <taxon>Arthropoda</taxon>
        <taxon>Hexapoda</taxon>
        <taxon>Insecta</taxon>
        <taxon>Pterygota</taxon>
        <taxon>Neoptera</taxon>
        <taxon>Endopterygota</taxon>
        <taxon>Coleoptera</taxon>
        <taxon>Polyphaga</taxon>
        <taxon>Cucujiformia</taxon>
        <taxon>Curculionidae</taxon>
        <taxon>Scolytinae</taxon>
        <taxon>Hypothenemus</taxon>
    </lineage>
</organism>
<keyword evidence="3" id="KW-0732">Signal</keyword>
<comment type="caution">
    <text evidence="7">The sequence shown here is derived from an EMBL/GenBank/DDBJ whole genome shotgun (WGS) entry which is preliminary data.</text>
</comment>
<dbReference type="InterPro" id="IPR042425">
    <property type="entry name" value="APCDD1"/>
</dbReference>
<evidence type="ECO:0000256" key="3">
    <source>
        <dbReference type="ARBA" id="ARBA00022729"/>
    </source>
</evidence>
<comment type="subcellular location">
    <subcellularLocation>
        <location evidence="1">Membrane</location>
        <topology evidence="1">Single-pass membrane protein</topology>
    </subcellularLocation>
</comment>
<evidence type="ECO:0000256" key="4">
    <source>
        <dbReference type="ARBA" id="ARBA00023136"/>
    </source>
</evidence>
<evidence type="ECO:0000256" key="2">
    <source>
        <dbReference type="ARBA" id="ARBA00022692"/>
    </source>
</evidence>
<reference evidence="7 8" key="1">
    <citation type="submission" date="2024-05" db="EMBL/GenBank/DDBJ databases">
        <title>Genetic variation in Jamaican populations of the coffee berry borer (Hypothenemus hampei).</title>
        <authorList>
            <person name="Errbii M."/>
            <person name="Myrie A."/>
        </authorList>
    </citation>
    <scope>NUCLEOTIDE SEQUENCE [LARGE SCALE GENOMIC DNA]</scope>
    <source>
        <strain evidence="7">JA-Hopewell-2020-01-JO</strain>
        <tissue evidence="7">Whole body</tissue>
    </source>
</reference>
<evidence type="ECO:0000256" key="5">
    <source>
        <dbReference type="ARBA" id="ARBA00023180"/>
    </source>
</evidence>